<protein>
    <submittedName>
        <fullName evidence="4">COG2326 Uncharacterized conserved protein</fullName>
    </submittedName>
</protein>
<keyword evidence="2" id="KW-0418">Kinase</keyword>
<evidence type="ECO:0000259" key="3">
    <source>
        <dbReference type="Pfam" id="PF03976"/>
    </source>
</evidence>
<organism evidence="4">
    <name type="scientific">uncultured Caudovirales phage</name>
    <dbReference type="NCBI Taxonomy" id="2100421"/>
    <lineage>
        <taxon>Viruses</taxon>
        <taxon>Duplodnaviria</taxon>
        <taxon>Heunggongvirae</taxon>
        <taxon>Uroviricota</taxon>
        <taxon>Caudoviricetes</taxon>
        <taxon>Peduoviridae</taxon>
        <taxon>Maltschvirus</taxon>
        <taxon>Maltschvirus maltsch</taxon>
    </lineage>
</organism>
<evidence type="ECO:0000313" key="4">
    <source>
        <dbReference type="EMBL" id="CAB5212453.1"/>
    </source>
</evidence>
<dbReference type="PANTHER" id="PTHR34383:SF1">
    <property type="entry name" value="ADP-POLYPHOSPHATE PHOSPHOTRANSFERASE"/>
    <property type="match status" value="1"/>
</dbReference>
<reference evidence="4" key="1">
    <citation type="submission" date="2020-05" db="EMBL/GenBank/DDBJ databases">
        <authorList>
            <person name="Chiriac C."/>
            <person name="Salcher M."/>
            <person name="Ghai R."/>
            <person name="Kavagutti S V."/>
        </authorList>
    </citation>
    <scope>NUCLEOTIDE SEQUENCE</scope>
</reference>
<dbReference type="InterPro" id="IPR022488">
    <property type="entry name" value="PPK2-related"/>
</dbReference>
<accession>A0A6J7WIM6</accession>
<dbReference type="GO" id="GO:0008976">
    <property type="term" value="F:polyphosphate kinase activity"/>
    <property type="evidence" value="ECO:0007669"/>
    <property type="project" value="InterPro"/>
</dbReference>
<dbReference type="InterPro" id="IPR027417">
    <property type="entry name" value="P-loop_NTPase"/>
</dbReference>
<dbReference type="SUPFAM" id="SSF52540">
    <property type="entry name" value="P-loop containing nucleoside triphosphate hydrolases"/>
    <property type="match status" value="1"/>
</dbReference>
<dbReference type="PANTHER" id="PTHR34383">
    <property type="entry name" value="POLYPHOSPHATE:AMP PHOSPHOTRANSFERASE-RELATED"/>
    <property type="match status" value="1"/>
</dbReference>
<gene>
    <name evidence="4" type="ORF">UFOVP192_19</name>
</gene>
<name>A0A6J7WIM6_9CAUD</name>
<dbReference type="Pfam" id="PF03976">
    <property type="entry name" value="PPK2"/>
    <property type="match status" value="1"/>
</dbReference>
<evidence type="ECO:0000256" key="1">
    <source>
        <dbReference type="ARBA" id="ARBA00022679"/>
    </source>
</evidence>
<dbReference type="Gene3D" id="3.40.50.300">
    <property type="entry name" value="P-loop containing nucleotide triphosphate hydrolases"/>
    <property type="match status" value="1"/>
</dbReference>
<evidence type="ECO:0000256" key="2">
    <source>
        <dbReference type="ARBA" id="ARBA00022777"/>
    </source>
</evidence>
<sequence length="240" mass="28204">MSTIDQTEEGPRNLISLKEFEKKKYELQVELLKWQHHAKDNGEKHIIIFEGKDGAGKGGTIKRFMEHMNPKSARVVALDKPTESERTQWYWQRYIKELPKSGEITFWDRSWYNRATVERVMGFATQDEVNLFLQEAPVIEQMLKNNGFKIIKFWLNVSKKEQSRRFKERQSNPLKLGKMSPIDRVSQEKWKEYCEAEAAIFDATQNWIVVDSDCKRTARLACMDIVLNTYQYSGKKIQGS</sequence>
<dbReference type="EMBL" id="LR798232">
    <property type="protein sequence ID" value="CAB5212453.1"/>
    <property type="molecule type" value="Genomic_DNA"/>
</dbReference>
<dbReference type="InterPro" id="IPR016898">
    <property type="entry name" value="Polyphosphate_phosphotransfera"/>
</dbReference>
<dbReference type="PIRSF" id="PIRSF028756">
    <property type="entry name" value="PPK2_prd"/>
    <property type="match status" value="1"/>
</dbReference>
<feature type="domain" description="Polyphosphate kinase-2-related" evidence="3">
    <location>
        <begin position="18"/>
        <end position="235"/>
    </location>
</feature>
<keyword evidence="1" id="KW-0808">Transferase</keyword>
<proteinExistence type="predicted"/>